<dbReference type="InterPro" id="IPR005546">
    <property type="entry name" value="Autotransporte_beta"/>
</dbReference>
<proteinExistence type="predicted"/>
<evidence type="ECO:0000313" key="2">
    <source>
        <dbReference type="EMBL" id="TPE45655.1"/>
    </source>
</evidence>
<keyword evidence="3" id="KW-1185">Reference proteome</keyword>
<protein>
    <submittedName>
        <fullName evidence="2">Autotransporter outer membrane beta-barrel domain-containing protein</fullName>
    </submittedName>
</protein>
<evidence type="ECO:0000259" key="1">
    <source>
        <dbReference type="PROSITE" id="PS51208"/>
    </source>
</evidence>
<dbReference type="SUPFAM" id="SSF103515">
    <property type="entry name" value="Autotransporter"/>
    <property type="match status" value="1"/>
</dbReference>
<dbReference type="Proteomes" id="UP000319255">
    <property type="component" value="Unassembled WGS sequence"/>
</dbReference>
<dbReference type="OrthoDB" id="7794164at2"/>
<dbReference type="PROSITE" id="PS51208">
    <property type="entry name" value="AUTOTRANSPORTER"/>
    <property type="match status" value="1"/>
</dbReference>
<evidence type="ECO:0000313" key="3">
    <source>
        <dbReference type="Proteomes" id="UP000319255"/>
    </source>
</evidence>
<dbReference type="SMART" id="SM00869">
    <property type="entry name" value="Autotransporter"/>
    <property type="match status" value="1"/>
</dbReference>
<name>A0A501WAX8_9RHOB</name>
<accession>A0A501WAX8</accession>
<sequence length="1745" mass="164795">MKNERSAAPTGHVDRAATRPRCWVQPCRIALLALPSLLASLGGHGTAQAECVADGNNAYTCAGDLTQVRANASDSFPPNTAQRVTVEDLTANIVNSIFYSSLGNLDQPVDLALATGAFQVSGTAATSVVLLESTGYAGANRGKNTTGTINGGTSAPGGPATFTLSGTVVGSKAFTGPAISMLAMAGDGGNGAAMTSAFLPSKGGDGGSVPTAGDVTLSVAGDSIVKSPGGAGVSMASVGGNGGNGGEALYADGGSGAGGGAAGTAGIDGDGLLTVTTSGASDAPALVLFSQGGQGGNGGKGESFGDGGDGGDGGIGSLVSIDAAISATTEGSNSDAIVATSIGGVGGNGGDGGWFAGGSPGGNSGLAGDVGVTITEGSVLTSGVDSAGIVAQSIGGRAGAAGTIAFSAVEFAASGGSAGSGGAVTVRNATAGAAPITTTGNQSSGIVAQSIGGAGGHGGNGIGAFYAGGNEGSYGGAGGAVIVDNGAEGAITTSGNDASGIVAQSIGGTGGSGGTSGSIAAFGGNAGSGGSGGGVTVTNAATIRTGVGPSGDAASDAVCQEGCSLGILAQSIGGGGGNGGAANGWFSVGGAAAGGGSGQTVTVTDTGDITASLADSPAITAQSIGGGGGHARAATAAGLIVTSAVGGTGGKGGDGGKVTINGEGIAPSDIKTIGDGSQGILAQSIGGGGGQASYAASGALSGENLPALSFAVGASGGAGGTGGAVTAFTNGSITTEGDDSGAVVAQSIGGGGGGAAYALAISVNGLLNLSSSTGGNGGSGGSGNNAEITSAAAIGTSGDRSAGLTAQSIGGGGGLAGLHLSPAQISGQVSLGLNIGAIGSGGGGLVASVETKADVQTSGDDSAGVIVQSIGGGGGVTTVAAPTNDTTVTIAVGGQEGATGGGGDTTAQIDEAATVSTGGPDSLGVIAQSIGGGGGYAIGAAGVPGTVSVGGESSGNGGTVTVNGYGTVSTGGDGGSHGIVAQSIGGGGGYAGTFSAEGADFGSGLHMSQDNQTSGDGGGVTVTVSGSVATKGESGFGVLAQSVGGGGGVAGYAGSTAKGALVGSSGGSGTAGLVTVTVDQGAGGVSTSGASAHGIVAQSAGGSGTGTTTGTKVSVTAKADVTATGAGAFGIYAQSTGDGRGVVALTVGEGATVQGGATGGAAAGVGVVVADGTANTVDNEGTITNLTGADGIAISYSGNGSLVVTNNGAIVGQVIDAAVTAAPGTAAAGAGGDSAITLSSGPGGTVATDGLLDARRFVNRGLLTVAGERSVGGTRITGDYRQTGTGVLAVDLDPGARRSDRLDVAGSAELDGLVDVTLTDVDRPPALGRWQRTILTSDAGLTLRDGFTVAASAAGQYRLNAGEAGTVDLSYDIDFANDTIREAVNGNQRALTDNIQSLYAAGALDGDFMRDLLSFRDAGSYAGGVNDLGAEVALDNLLAAVPAARAFNDGLLSCGDVAGAGGAVRFYDDGQCSYLRITAAGFDRDTTADNLGFSGSSWSLTGGGQVAVGGDWLVGGAFAYEKRQFDVTSSSASSDVDQFWAGASVKRRFDALELSAALSLGYGDVEIDRDWLGTPVRADYGQWSTSGQVRAAYILGSDRAYVMPRIGLAFDHFASASFTEGGDTFARLDVNTDAATFVSLRPAVEFGGEIVRENGTRLRPHLTLGATQYLNDPAVSLGAHFANAPDNTPDFTARTSLDETVFDASAGLDVLTAANMTVRAEAFLSTSSNSEGYGGSLTIEIPLWR</sequence>
<feature type="domain" description="Autotransporter" evidence="1">
    <location>
        <begin position="1466"/>
        <end position="1743"/>
    </location>
</feature>
<reference evidence="2 3" key="1">
    <citation type="submission" date="2019-06" db="EMBL/GenBank/DDBJ databases">
        <title>A novel bacterium of genus Amaricoccus, isolated from marine sediment.</title>
        <authorList>
            <person name="Huang H."/>
            <person name="Mo K."/>
            <person name="Hu Y."/>
        </authorList>
    </citation>
    <scope>NUCLEOTIDE SEQUENCE [LARGE SCALE GENOMIC DNA]</scope>
    <source>
        <strain evidence="2 3">HB172011</strain>
    </source>
</reference>
<comment type="caution">
    <text evidence="2">The sequence shown here is derived from an EMBL/GenBank/DDBJ whole genome shotgun (WGS) entry which is preliminary data.</text>
</comment>
<gene>
    <name evidence="2" type="ORF">FJM51_22580</name>
</gene>
<organism evidence="2 3">
    <name type="scientific">Amaricoccus solimangrovi</name>
    <dbReference type="NCBI Taxonomy" id="2589815"/>
    <lineage>
        <taxon>Bacteria</taxon>
        <taxon>Pseudomonadati</taxon>
        <taxon>Pseudomonadota</taxon>
        <taxon>Alphaproteobacteria</taxon>
        <taxon>Rhodobacterales</taxon>
        <taxon>Paracoccaceae</taxon>
        <taxon>Amaricoccus</taxon>
    </lineage>
</organism>
<dbReference type="InterPro" id="IPR036709">
    <property type="entry name" value="Autotransporte_beta_dom_sf"/>
</dbReference>
<dbReference type="RefSeq" id="WP_140456363.1">
    <property type="nucleotide sequence ID" value="NZ_VFRP01000056.1"/>
</dbReference>
<dbReference type="EMBL" id="VFRP01000056">
    <property type="protein sequence ID" value="TPE45655.1"/>
    <property type="molecule type" value="Genomic_DNA"/>
</dbReference>